<feature type="region of interest" description="Disordered" evidence="9">
    <location>
        <begin position="31"/>
        <end position="89"/>
    </location>
</feature>
<gene>
    <name evidence="10" type="ORF">Agabi119p4_3410</name>
</gene>
<dbReference type="GO" id="GO:0003677">
    <property type="term" value="F:DNA binding"/>
    <property type="evidence" value="ECO:0007669"/>
    <property type="project" value="UniProtKB-UniRule"/>
</dbReference>
<dbReference type="GO" id="GO:0006974">
    <property type="term" value="P:DNA damage response"/>
    <property type="evidence" value="ECO:0007669"/>
    <property type="project" value="UniProtKB-KW"/>
</dbReference>
<dbReference type="PROSITE" id="PS50082">
    <property type="entry name" value="WD_REPEATS_2"/>
    <property type="match status" value="2"/>
</dbReference>
<dbReference type="GO" id="GO:2000001">
    <property type="term" value="P:regulation of DNA damage checkpoint"/>
    <property type="evidence" value="ECO:0007669"/>
    <property type="project" value="TreeGrafter"/>
</dbReference>
<dbReference type="InterPro" id="IPR050853">
    <property type="entry name" value="WD_repeat_DNA-damage-binding"/>
</dbReference>
<evidence type="ECO:0000256" key="9">
    <source>
        <dbReference type="SAM" id="MobiDB-lite"/>
    </source>
</evidence>
<feature type="compositionally biased region" description="Low complexity" evidence="9">
    <location>
        <begin position="37"/>
        <end position="48"/>
    </location>
</feature>
<dbReference type="SUPFAM" id="SSF50978">
    <property type="entry name" value="WD40 repeat-like"/>
    <property type="match status" value="1"/>
</dbReference>
<comment type="similarity">
    <text evidence="1 8">Belongs to the WD repeat DDB2/WDR76 family.</text>
</comment>
<accession>A0A8H7F758</accession>
<evidence type="ECO:0000256" key="6">
    <source>
        <dbReference type="ARBA" id="ARBA00023125"/>
    </source>
</evidence>
<organism evidence="10 11">
    <name type="scientific">Agaricus bisporus var. burnettii</name>
    <dbReference type="NCBI Taxonomy" id="192524"/>
    <lineage>
        <taxon>Eukaryota</taxon>
        <taxon>Fungi</taxon>
        <taxon>Dikarya</taxon>
        <taxon>Basidiomycota</taxon>
        <taxon>Agaricomycotina</taxon>
        <taxon>Agaricomycetes</taxon>
        <taxon>Agaricomycetidae</taxon>
        <taxon>Agaricales</taxon>
        <taxon>Agaricineae</taxon>
        <taxon>Agaricaceae</taxon>
        <taxon>Agaricus</taxon>
    </lineage>
</organism>
<dbReference type="GO" id="GO:0005634">
    <property type="term" value="C:nucleus"/>
    <property type="evidence" value="ECO:0007669"/>
    <property type="project" value="TreeGrafter"/>
</dbReference>
<feature type="repeat" description="WD" evidence="7">
    <location>
        <begin position="433"/>
        <end position="467"/>
    </location>
</feature>
<evidence type="ECO:0000313" key="10">
    <source>
        <dbReference type="EMBL" id="KAF7779065.1"/>
    </source>
</evidence>
<dbReference type="InterPro" id="IPR001680">
    <property type="entry name" value="WD40_rpt"/>
</dbReference>
<proteinExistence type="inferred from homology"/>
<reference evidence="10 11" key="1">
    <citation type="journal article" name="Sci. Rep.">
        <title>Telomere-to-telomere assembled and centromere annotated genomes of the two main subspecies of the button mushroom Agaricus bisporus reveal especially polymorphic chromosome ends.</title>
        <authorList>
            <person name="Sonnenberg A.S.M."/>
            <person name="Sedaghat-Telgerd N."/>
            <person name="Lavrijssen B."/>
            <person name="Ohm R.A."/>
            <person name="Hendrickx P.M."/>
            <person name="Scholtmeijer K."/>
            <person name="Baars J.J.P."/>
            <person name="van Peer A."/>
        </authorList>
    </citation>
    <scope>NUCLEOTIDE SEQUENCE [LARGE SCALE GENOMIC DNA]</scope>
    <source>
        <strain evidence="10 11">H119_p4</strain>
    </source>
</reference>
<dbReference type="Pfam" id="PF00400">
    <property type="entry name" value="WD40"/>
    <property type="match status" value="2"/>
</dbReference>
<feature type="repeat" description="WD" evidence="7">
    <location>
        <begin position="346"/>
        <end position="381"/>
    </location>
</feature>
<sequence>MPKLSQYELEREANIARNRALMEDLELSRGASSLGIAKPKPAAKPVQPAKRKRKETEELPRRQSARLRKSVVDPNETPAQRKKRLEKEEALRIKQEEARFEAEEKARTAKRPRHEDLVLHKLVEQDPEDISTLDTVFKSVVDESHPRRIGDFDAFEYDDDSDKREAREVAKLREKLQSLKVVARAKVNQNRIYSAAYHPEVSKDLIFFGDKHGELGIWDARAAPDEVLDDDEDTEVGTREGGKYWRLQCHWPASSKSSISSIKFDPVNAHTVYTTSYDRTIRSLSFTTGVSQEVYASENDALINNVDLTPSGNEMWICDGAGGVTHLDLRERQHKVRRYGLSDIKIGCISVNPSRPHFILTASNNRTLKIWDIRKLRVLAGESPDATLSTAATSSPLRKRKADSAKRSIVEYSHDVVTKFDDSEEGVGLLRGDYAHDKSCSSAYWDPRGRQVVSTSYDNNIRLWNLDGPTLDSSDPFESFRPFSRLRHDCQTGRWVTILRAQWSPNPDAYPHFTIGNMKHSLDIFSGKGVPLVRLSDPSRISAVQAVTCSHPNIVERAVSGNASGRCVLWAPEDVGSS</sequence>
<dbReference type="SMART" id="SM00320">
    <property type="entry name" value="WD40"/>
    <property type="match status" value="4"/>
</dbReference>
<dbReference type="PANTHER" id="PTHR14773:SF0">
    <property type="entry name" value="WD REPEAT-CONTAINING PROTEIN 76"/>
    <property type="match status" value="1"/>
</dbReference>
<comment type="function">
    <text evidence="8">DNA-binding protein that binds to both single- and double-stranded DNA. Binds preferentially to UV-damaged DNA. May be involved in DNA-metabolic processes.</text>
</comment>
<keyword evidence="4" id="KW-0677">Repeat</keyword>
<name>A0A8H7F758_AGABI</name>
<dbReference type="Gene3D" id="2.130.10.10">
    <property type="entry name" value="YVTN repeat-like/Quinoprotein amine dehydrogenase"/>
    <property type="match status" value="2"/>
</dbReference>
<evidence type="ECO:0000256" key="5">
    <source>
        <dbReference type="ARBA" id="ARBA00022763"/>
    </source>
</evidence>
<dbReference type="PROSITE" id="PS00678">
    <property type="entry name" value="WD_REPEATS_1"/>
    <property type="match status" value="2"/>
</dbReference>
<keyword evidence="6 8" id="KW-0238">DNA-binding</keyword>
<evidence type="ECO:0000256" key="1">
    <source>
        <dbReference type="ARBA" id="ARBA00005434"/>
    </source>
</evidence>
<evidence type="ECO:0000313" key="11">
    <source>
        <dbReference type="Proteomes" id="UP000629468"/>
    </source>
</evidence>
<dbReference type="InterPro" id="IPR015943">
    <property type="entry name" value="WD40/YVTN_repeat-like_dom_sf"/>
</dbReference>
<evidence type="ECO:0000256" key="2">
    <source>
        <dbReference type="ARBA" id="ARBA00021132"/>
    </source>
</evidence>
<dbReference type="InterPro" id="IPR036322">
    <property type="entry name" value="WD40_repeat_dom_sf"/>
</dbReference>
<dbReference type="PANTHER" id="PTHR14773">
    <property type="entry name" value="WD REPEAT-CONTAINING PROTEIN 76"/>
    <property type="match status" value="1"/>
</dbReference>
<dbReference type="PROSITE" id="PS50294">
    <property type="entry name" value="WD_REPEATS_REGION"/>
    <property type="match status" value="1"/>
</dbReference>
<evidence type="ECO:0000256" key="8">
    <source>
        <dbReference type="RuleBase" id="RU365004"/>
    </source>
</evidence>
<evidence type="ECO:0000256" key="3">
    <source>
        <dbReference type="ARBA" id="ARBA00022574"/>
    </source>
</evidence>
<dbReference type="EMBL" id="JABXXO010000004">
    <property type="protein sequence ID" value="KAF7779065.1"/>
    <property type="molecule type" value="Genomic_DNA"/>
</dbReference>
<dbReference type="AlphaFoldDB" id="A0A8H7F758"/>
<dbReference type="Proteomes" id="UP000629468">
    <property type="component" value="Unassembled WGS sequence"/>
</dbReference>
<keyword evidence="3 7" id="KW-0853">WD repeat</keyword>
<keyword evidence="5 8" id="KW-0227">DNA damage</keyword>
<dbReference type="InterPro" id="IPR019775">
    <property type="entry name" value="WD40_repeat_CS"/>
</dbReference>
<evidence type="ECO:0000256" key="7">
    <source>
        <dbReference type="PROSITE-ProRule" id="PRU00221"/>
    </source>
</evidence>
<protein>
    <recommendedName>
        <fullName evidence="2 8">DNA damage-binding protein CMR1</fullName>
    </recommendedName>
</protein>
<comment type="caution">
    <text evidence="10">The sequence shown here is derived from an EMBL/GenBank/DDBJ whole genome shotgun (WGS) entry which is preliminary data.</text>
</comment>
<evidence type="ECO:0000256" key="4">
    <source>
        <dbReference type="ARBA" id="ARBA00022737"/>
    </source>
</evidence>